<reference evidence="1 2" key="1">
    <citation type="submission" date="2016-10" db="EMBL/GenBank/DDBJ databases">
        <authorList>
            <person name="Varghese N."/>
            <person name="Submissions S."/>
        </authorList>
    </citation>
    <scope>NUCLEOTIDE SEQUENCE [LARGE SCALE GENOMIC DNA]</scope>
    <source>
        <strain evidence="1 2">LMG 21974</strain>
    </source>
</reference>
<accession>A0A9X8MAW7</accession>
<sequence>MKSRPFNKTKKRCKEKEEEGKGYVRTVTSRWTVNYEMESGCPRLASRLDVTITG</sequence>
<evidence type="ECO:0000313" key="1">
    <source>
        <dbReference type="EMBL" id="SEQ14050.1"/>
    </source>
</evidence>
<evidence type="ECO:0000313" key="2">
    <source>
        <dbReference type="Proteomes" id="UP000183210"/>
    </source>
</evidence>
<organism evidence="1 2">
    <name type="scientific">Pseudomonas lutea</name>
    <dbReference type="NCBI Taxonomy" id="243924"/>
    <lineage>
        <taxon>Bacteria</taxon>
        <taxon>Pseudomonadati</taxon>
        <taxon>Pseudomonadota</taxon>
        <taxon>Gammaproteobacteria</taxon>
        <taxon>Pseudomonadales</taxon>
        <taxon>Pseudomonadaceae</taxon>
        <taxon>Pseudomonas</taxon>
    </lineage>
</organism>
<name>A0A9X8MAW7_9PSED</name>
<dbReference type="AlphaFoldDB" id="A0A9X8MAW7"/>
<proteinExistence type="predicted"/>
<gene>
    <name evidence="1" type="ORF">SAMN05216409_10455</name>
</gene>
<protein>
    <submittedName>
        <fullName evidence="1">Uncharacterized protein</fullName>
    </submittedName>
</protein>
<comment type="caution">
    <text evidence="1">The sequence shown here is derived from an EMBL/GenBank/DDBJ whole genome shotgun (WGS) entry which is preliminary data.</text>
</comment>
<dbReference type="Proteomes" id="UP000183210">
    <property type="component" value="Unassembled WGS sequence"/>
</dbReference>
<dbReference type="EMBL" id="FOEV01000004">
    <property type="protein sequence ID" value="SEQ14050.1"/>
    <property type="molecule type" value="Genomic_DNA"/>
</dbReference>